<dbReference type="EMBL" id="ODYU01000649">
    <property type="protein sequence ID" value="SOQ35786.1"/>
    <property type="molecule type" value="Genomic_DNA"/>
</dbReference>
<gene>
    <name evidence="2" type="ORF">SFRICE_005770</name>
</gene>
<accession>A0A2H1V4T6</accession>
<protein>
    <submittedName>
        <fullName evidence="2">SFRICE_005770</fullName>
    </submittedName>
</protein>
<feature type="transmembrane region" description="Helical" evidence="1">
    <location>
        <begin position="6"/>
        <end position="24"/>
    </location>
</feature>
<dbReference type="AlphaFoldDB" id="A0A2H1V4T6"/>
<reference evidence="2" key="1">
    <citation type="submission" date="2016-07" db="EMBL/GenBank/DDBJ databases">
        <authorList>
            <person name="Bretaudeau A."/>
        </authorList>
    </citation>
    <scope>NUCLEOTIDE SEQUENCE</scope>
    <source>
        <strain evidence="2">Rice</strain>
        <tissue evidence="2">Whole body</tissue>
    </source>
</reference>
<name>A0A2H1V4T6_SPOFR</name>
<keyword evidence="1" id="KW-0812">Transmembrane</keyword>
<evidence type="ECO:0000256" key="1">
    <source>
        <dbReference type="SAM" id="Phobius"/>
    </source>
</evidence>
<evidence type="ECO:0000313" key="2">
    <source>
        <dbReference type="EMBL" id="SOQ35786.1"/>
    </source>
</evidence>
<organism evidence="2">
    <name type="scientific">Spodoptera frugiperda</name>
    <name type="common">Fall armyworm</name>
    <dbReference type="NCBI Taxonomy" id="7108"/>
    <lineage>
        <taxon>Eukaryota</taxon>
        <taxon>Metazoa</taxon>
        <taxon>Ecdysozoa</taxon>
        <taxon>Arthropoda</taxon>
        <taxon>Hexapoda</taxon>
        <taxon>Insecta</taxon>
        <taxon>Pterygota</taxon>
        <taxon>Neoptera</taxon>
        <taxon>Endopterygota</taxon>
        <taxon>Lepidoptera</taxon>
        <taxon>Glossata</taxon>
        <taxon>Ditrysia</taxon>
        <taxon>Noctuoidea</taxon>
        <taxon>Noctuidae</taxon>
        <taxon>Amphipyrinae</taxon>
        <taxon>Spodoptera</taxon>
    </lineage>
</organism>
<proteinExistence type="predicted"/>
<keyword evidence="1" id="KW-0472">Membrane</keyword>
<sequence>MWVYTVALRAIMCTSAYPFVILWYKSVNEQTDYLMVGNCCRPWTPETPKALQVRFVENDYTSRDFHWFYHSIDV</sequence>
<keyword evidence="1" id="KW-1133">Transmembrane helix</keyword>